<accession>A0A381UX31</accession>
<proteinExistence type="predicted"/>
<keyword evidence="2" id="KW-1133">Transmembrane helix</keyword>
<evidence type="ECO:0000256" key="1">
    <source>
        <dbReference type="SAM" id="MobiDB-lite"/>
    </source>
</evidence>
<organism evidence="3">
    <name type="scientific">marine metagenome</name>
    <dbReference type="NCBI Taxonomy" id="408172"/>
    <lineage>
        <taxon>unclassified sequences</taxon>
        <taxon>metagenomes</taxon>
        <taxon>ecological metagenomes</taxon>
    </lineage>
</organism>
<dbReference type="Gene3D" id="2.130.10.10">
    <property type="entry name" value="YVTN repeat-like/Quinoprotein amine dehydrogenase"/>
    <property type="match status" value="1"/>
</dbReference>
<keyword evidence="2" id="KW-0472">Membrane</keyword>
<gene>
    <name evidence="3" type="ORF">METZ01_LOCUS85550</name>
</gene>
<protein>
    <submittedName>
        <fullName evidence="3">Uncharacterized protein</fullName>
    </submittedName>
</protein>
<feature type="non-terminal residue" evidence="3">
    <location>
        <position position="279"/>
    </location>
</feature>
<dbReference type="InterPro" id="IPR015943">
    <property type="entry name" value="WD40/YVTN_repeat-like_dom_sf"/>
</dbReference>
<dbReference type="EMBL" id="UINC01007326">
    <property type="protein sequence ID" value="SVA32696.1"/>
    <property type="molecule type" value="Genomic_DNA"/>
</dbReference>
<name>A0A381UX31_9ZZZZ</name>
<keyword evidence="2" id="KW-0812">Transmembrane</keyword>
<dbReference type="PANTHER" id="PTHR34512">
    <property type="entry name" value="CELL SURFACE PROTEIN"/>
    <property type="match status" value="1"/>
</dbReference>
<dbReference type="AlphaFoldDB" id="A0A381UX31"/>
<reference evidence="3" key="1">
    <citation type="submission" date="2018-05" db="EMBL/GenBank/DDBJ databases">
        <authorList>
            <person name="Lanie J.A."/>
            <person name="Ng W.-L."/>
            <person name="Kazmierczak K.M."/>
            <person name="Andrzejewski T.M."/>
            <person name="Davidsen T.M."/>
            <person name="Wayne K.J."/>
            <person name="Tettelin H."/>
            <person name="Glass J.I."/>
            <person name="Rusch D."/>
            <person name="Podicherti R."/>
            <person name="Tsui H.-C.T."/>
            <person name="Winkler M.E."/>
        </authorList>
    </citation>
    <scope>NUCLEOTIDE SEQUENCE</scope>
</reference>
<dbReference type="PANTHER" id="PTHR34512:SF30">
    <property type="entry name" value="OUTER MEMBRANE PROTEIN ASSEMBLY FACTOR BAMB"/>
    <property type="match status" value="1"/>
</dbReference>
<feature type="transmembrane region" description="Helical" evidence="2">
    <location>
        <begin position="20"/>
        <end position="45"/>
    </location>
</feature>
<dbReference type="InterPro" id="IPR011047">
    <property type="entry name" value="Quinoprotein_ADH-like_sf"/>
</dbReference>
<dbReference type="SUPFAM" id="SSF50998">
    <property type="entry name" value="Quinoprotein alcohol dehydrogenase-like"/>
    <property type="match status" value="1"/>
</dbReference>
<feature type="region of interest" description="Disordered" evidence="1">
    <location>
        <begin position="127"/>
        <end position="162"/>
    </location>
</feature>
<sequence length="279" mass="30518">MFVTINTVLEQGNEMRKLFFIAGFPVVVGLVLICVGFSALAFGGVDEHYWPQWRGPNFDGVAPSGDPPIEWSETKNIAWKVEIPGSGFATPVIWEDSIFILSAVPVTNGGPPEAFSSVAVNNHALESTTGSAKHPNTAIASATLMPPTKQRGQRQRRGRRQAEPLQAMDFTVMAISRTDGSLIWSDVARHETPHEGKQVNNSWASSSAITDGEHVFAFFGSRGLYAYDMEGNPQWNVDFGDMRIRNGFGEGTSPALHEDTLVIVWDHQGDSFIVALDKN</sequence>
<evidence type="ECO:0000256" key="2">
    <source>
        <dbReference type="SAM" id="Phobius"/>
    </source>
</evidence>
<evidence type="ECO:0000313" key="3">
    <source>
        <dbReference type="EMBL" id="SVA32696.1"/>
    </source>
</evidence>